<dbReference type="Proteomes" id="UP000549250">
    <property type="component" value="Unassembled WGS sequence"/>
</dbReference>
<dbReference type="AlphaFoldDB" id="A0A839T1T7"/>
<evidence type="ECO:0000256" key="1">
    <source>
        <dbReference type="ARBA" id="ARBA00001974"/>
    </source>
</evidence>
<gene>
    <name evidence="8" type="ORF">FHR87_001463</name>
</gene>
<evidence type="ECO:0000256" key="4">
    <source>
        <dbReference type="ARBA" id="ARBA00022630"/>
    </source>
</evidence>
<proteinExistence type="inferred from homology"/>
<dbReference type="InterPro" id="IPR036188">
    <property type="entry name" value="FAD/NAD-bd_sf"/>
</dbReference>
<dbReference type="PANTHER" id="PTHR42802">
    <property type="entry name" value="MONOOXYGENASE"/>
    <property type="match status" value="1"/>
</dbReference>
<dbReference type="Gene3D" id="3.50.50.60">
    <property type="entry name" value="FAD/NAD(P)-binding domain"/>
    <property type="match status" value="1"/>
</dbReference>
<evidence type="ECO:0000313" key="8">
    <source>
        <dbReference type="EMBL" id="MBB3103068.1"/>
    </source>
</evidence>
<keyword evidence="4" id="KW-0285">Flavoprotein</keyword>
<evidence type="ECO:0000256" key="3">
    <source>
        <dbReference type="ARBA" id="ARBA00007588"/>
    </source>
</evidence>
<keyword evidence="7 8" id="KW-0560">Oxidoreductase</keyword>
<protein>
    <submittedName>
        <fullName evidence="8">Lysine N6-hydroxylase</fullName>
        <ecNumber evidence="8">1.14.13.59</ecNumber>
    </submittedName>
</protein>
<evidence type="ECO:0000256" key="6">
    <source>
        <dbReference type="ARBA" id="ARBA00022857"/>
    </source>
</evidence>
<comment type="pathway">
    <text evidence="2">Siderophore biosynthesis.</text>
</comment>
<comment type="caution">
    <text evidence="8">The sequence shown here is derived from an EMBL/GenBank/DDBJ whole genome shotgun (WGS) entry which is preliminary data.</text>
</comment>
<evidence type="ECO:0000313" key="9">
    <source>
        <dbReference type="Proteomes" id="UP000549250"/>
    </source>
</evidence>
<accession>A0A839T1T7</accession>
<dbReference type="EC" id="1.14.13.59" evidence="8"/>
<name>A0A839T1T7_AZOMA</name>
<evidence type="ECO:0000256" key="7">
    <source>
        <dbReference type="ARBA" id="ARBA00023002"/>
    </source>
</evidence>
<keyword evidence="5" id="KW-0274">FAD</keyword>
<dbReference type="Pfam" id="PF13434">
    <property type="entry name" value="Lys_Orn_oxgnase"/>
    <property type="match status" value="1"/>
</dbReference>
<evidence type="ECO:0000256" key="5">
    <source>
        <dbReference type="ARBA" id="ARBA00022827"/>
    </source>
</evidence>
<dbReference type="GO" id="GO:0047091">
    <property type="term" value="F:L-lysine 6-monooxygenase (NADPH) activity"/>
    <property type="evidence" value="ECO:0007669"/>
    <property type="project" value="UniProtKB-EC"/>
</dbReference>
<dbReference type="EMBL" id="JACHXI010000005">
    <property type="protein sequence ID" value="MBB3103068.1"/>
    <property type="molecule type" value="Genomic_DNA"/>
</dbReference>
<sequence length="449" mass="52205">MTLNTTAEQPLDFLAIGLGPHNLSLACMTEPLHEVRCLFLEKRPEFAWHADLLIDGTTLQNPFLADLVSMADPTSPYSYLNYCKKQGRLYNYYIRENFYLSRKEYDAYCKWASQQLSNIRFSHDVREIWYDEAGELYVVSGLDIQSQRSFQFKARKLVIGIGNSPYIPALCKIDNSGRLIHSSQYLRNKQKLQAGKSITLVGSGQSGAEIYYDLLQDIGKYDYQLNWVTRSPRFFQMETAKLTLEIITPEYIDHFFSLEESVKQRVIHNQKSIYNGINQHLINQIYEYLDEYRDVVQAKTRLLANLSLSQCTFSQERQAFDLQFEHREVDACYQHSTDSLILATGYEYQVPDFIEGIRDRLRWDEQGRYDQARNYSVDHAGNQVFIQNAGFHSHGLTNPDLGLACHQNGYLLREITGHEYYPLEDKTTFQDFLPPADSAFVRLEQRERA</sequence>
<evidence type="ECO:0000256" key="2">
    <source>
        <dbReference type="ARBA" id="ARBA00004924"/>
    </source>
</evidence>
<dbReference type="InterPro" id="IPR025700">
    <property type="entry name" value="Lys/Orn_oxygenase"/>
</dbReference>
<dbReference type="SUPFAM" id="SSF51905">
    <property type="entry name" value="FAD/NAD(P)-binding domain"/>
    <property type="match status" value="1"/>
</dbReference>
<comment type="cofactor">
    <cofactor evidence="1">
        <name>FAD</name>
        <dbReference type="ChEBI" id="CHEBI:57692"/>
    </cofactor>
</comment>
<keyword evidence="6" id="KW-0521">NADP</keyword>
<reference evidence="8 9" key="1">
    <citation type="submission" date="2020-08" db="EMBL/GenBank/DDBJ databases">
        <title>Genomic Encyclopedia of Type Strains, Phase III (KMG-III): the genomes of soil and plant-associated and newly described type strains.</title>
        <authorList>
            <person name="Whitman W."/>
        </authorList>
    </citation>
    <scope>NUCLEOTIDE SEQUENCE [LARGE SCALE GENOMIC DNA]</scope>
    <source>
        <strain evidence="8 9">CECT 4462</strain>
    </source>
</reference>
<comment type="similarity">
    <text evidence="3">Belongs to the lysine N(6)-hydroxylase/L-ornithine N(5)-oxygenase family.</text>
</comment>
<keyword evidence="9" id="KW-1185">Reference proteome</keyword>
<dbReference type="RefSeq" id="WP_183166030.1">
    <property type="nucleotide sequence ID" value="NZ_JACHXI010000005.1"/>
</dbReference>
<organism evidence="8 9">
    <name type="scientific">Azomonas macrocytogenes</name>
    <name type="common">Azotobacter macrocytogenes</name>
    <dbReference type="NCBI Taxonomy" id="69962"/>
    <lineage>
        <taxon>Bacteria</taxon>
        <taxon>Pseudomonadati</taxon>
        <taxon>Pseudomonadota</taxon>
        <taxon>Gammaproteobacteria</taxon>
        <taxon>Pseudomonadales</taxon>
        <taxon>Pseudomonadaceae</taxon>
        <taxon>Azomonas</taxon>
    </lineage>
</organism>
<dbReference type="PANTHER" id="PTHR42802:SF1">
    <property type="entry name" value="L-ORNITHINE N(5)-MONOOXYGENASE"/>
    <property type="match status" value="1"/>
</dbReference>